<dbReference type="Proteomes" id="UP000265520">
    <property type="component" value="Unassembled WGS sequence"/>
</dbReference>
<feature type="non-terminal residue" evidence="1">
    <location>
        <position position="75"/>
    </location>
</feature>
<reference evidence="1 2" key="1">
    <citation type="journal article" date="2018" name="Front. Plant Sci.">
        <title>Red Clover (Trifolium pratense) and Zigzag Clover (T. medium) - A Picture of Genomic Similarities and Differences.</title>
        <authorList>
            <person name="Dluhosova J."/>
            <person name="Istvanek J."/>
            <person name="Nedelnik J."/>
            <person name="Repkova J."/>
        </authorList>
    </citation>
    <scope>NUCLEOTIDE SEQUENCE [LARGE SCALE GENOMIC DNA]</scope>
    <source>
        <strain evidence="2">cv. 10/8</strain>
        <tissue evidence="1">Leaf</tissue>
    </source>
</reference>
<accession>A0A392SIW8</accession>
<dbReference type="AlphaFoldDB" id="A0A392SIW8"/>
<name>A0A392SIW8_9FABA</name>
<protein>
    <submittedName>
        <fullName evidence="1">Uncharacterized protein</fullName>
    </submittedName>
</protein>
<dbReference type="EMBL" id="LXQA010388609">
    <property type="protein sequence ID" value="MCI48589.1"/>
    <property type="molecule type" value="Genomic_DNA"/>
</dbReference>
<organism evidence="1 2">
    <name type="scientific">Trifolium medium</name>
    <dbReference type="NCBI Taxonomy" id="97028"/>
    <lineage>
        <taxon>Eukaryota</taxon>
        <taxon>Viridiplantae</taxon>
        <taxon>Streptophyta</taxon>
        <taxon>Embryophyta</taxon>
        <taxon>Tracheophyta</taxon>
        <taxon>Spermatophyta</taxon>
        <taxon>Magnoliopsida</taxon>
        <taxon>eudicotyledons</taxon>
        <taxon>Gunneridae</taxon>
        <taxon>Pentapetalae</taxon>
        <taxon>rosids</taxon>
        <taxon>fabids</taxon>
        <taxon>Fabales</taxon>
        <taxon>Fabaceae</taxon>
        <taxon>Papilionoideae</taxon>
        <taxon>50 kb inversion clade</taxon>
        <taxon>NPAAA clade</taxon>
        <taxon>Hologalegina</taxon>
        <taxon>IRL clade</taxon>
        <taxon>Trifolieae</taxon>
        <taxon>Trifolium</taxon>
    </lineage>
</organism>
<evidence type="ECO:0000313" key="1">
    <source>
        <dbReference type="EMBL" id="MCI48589.1"/>
    </source>
</evidence>
<sequence>MSRKKPAFHDVAALRFGNINSALWTLPPPHIFRNVRQHNIFRLIISVQFLELAAFDSFMPSNLTLCTNHPITIWT</sequence>
<comment type="caution">
    <text evidence="1">The sequence shown here is derived from an EMBL/GenBank/DDBJ whole genome shotgun (WGS) entry which is preliminary data.</text>
</comment>
<proteinExistence type="predicted"/>
<evidence type="ECO:0000313" key="2">
    <source>
        <dbReference type="Proteomes" id="UP000265520"/>
    </source>
</evidence>
<keyword evidence="2" id="KW-1185">Reference proteome</keyword>